<comment type="caution">
    <text evidence="1">The sequence shown here is derived from an EMBL/GenBank/DDBJ whole genome shotgun (WGS) entry which is preliminary data.</text>
</comment>
<organism evidence="1 2">
    <name type="scientific">Rhynchophorus ferrugineus</name>
    <name type="common">Red palm weevil</name>
    <name type="synonym">Curculio ferrugineus</name>
    <dbReference type="NCBI Taxonomy" id="354439"/>
    <lineage>
        <taxon>Eukaryota</taxon>
        <taxon>Metazoa</taxon>
        <taxon>Ecdysozoa</taxon>
        <taxon>Arthropoda</taxon>
        <taxon>Hexapoda</taxon>
        <taxon>Insecta</taxon>
        <taxon>Pterygota</taxon>
        <taxon>Neoptera</taxon>
        <taxon>Endopterygota</taxon>
        <taxon>Coleoptera</taxon>
        <taxon>Polyphaga</taxon>
        <taxon>Cucujiformia</taxon>
        <taxon>Curculionidae</taxon>
        <taxon>Dryophthorinae</taxon>
        <taxon>Rhynchophorus</taxon>
    </lineage>
</organism>
<reference evidence="1" key="1">
    <citation type="submission" date="2020-08" db="EMBL/GenBank/DDBJ databases">
        <title>Genome sequencing and assembly of the red palm weevil Rhynchophorus ferrugineus.</title>
        <authorList>
            <person name="Dias G.B."/>
            <person name="Bergman C.M."/>
            <person name="Manee M."/>
        </authorList>
    </citation>
    <scope>NUCLEOTIDE SEQUENCE</scope>
    <source>
        <strain evidence="1">AA-2017</strain>
        <tissue evidence="1">Whole larva</tissue>
    </source>
</reference>
<sequence length="70" mass="7989">MLLDIVFVSHSGELTYAHGRFSYGLDRSCVISHHLEVLIVLLHEYLVIFQGRLGDTTRLLCCLRDEDADL</sequence>
<dbReference type="Proteomes" id="UP000625711">
    <property type="component" value="Unassembled WGS sequence"/>
</dbReference>
<accession>A0A834I2R8</accession>
<gene>
    <name evidence="1" type="ORF">GWI33_016978</name>
</gene>
<evidence type="ECO:0000313" key="2">
    <source>
        <dbReference type="Proteomes" id="UP000625711"/>
    </source>
</evidence>
<evidence type="ECO:0000313" key="1">
    <source>
        <dbReference type="EMBL" id="KAF7270025.1"/>
    </source>
</evidence>
<dbReference type="AlphaFoldDB" id="A0A834I2R8"/>
<protein>
    <submittedName>
        <fullName evidence="1">Uncharacterized protein</fullName>
    </submittedName>
</protein>
<name>A0A834I2R8_RHYFE</name>
<keyword evidence="2" id="KW-1185">Reference proteome</keyword>
<dbReference type="EMBL" id="JAACXV010014144">
    <property type="protein sequence ID" value="KAF7270025.1"/>
    <property type="molecule type" value="Genomic_DNA"/>
</dbReference>
<proteinExistence type="predicted"/>